<evidence type="ECO:0000313" key="1">
    <source>
        <dbReference type="EMBL" id="RDX80159.1"/>
    </source>
</evidence>
<gene>
    <name evidence="1" type="ORF">CR513_39329</name>
</gene>
<reference evidence="1" key="1">
    <citation type="submission" date="2018-05" db="EMBL/GenBank/DDBJ databases">
        <title>Draft genome of Mucuna pruriens seed.</title>
        <authorList>
            <person name="Nnadi N.E."/>
            <person name="Vos R."/>
            <person name="Hasami M.H."/>
            <person name="Devisetty U.K."/>
            <person name="Aguiy J.C."/>
        </authorList>
    </citation>
    <scope>NUCLEOTIDE SEQUENCE [LARGE SCALE GENOMIC DNA]</scope>
    <source>
        <strain evidence="1">JCA_2017</strain>
    </source>
</reference>
<feature type="non-terminal residue" evidence="1">
    <location>
        <position position="1"/>
    </location>
</feature>
<name>A0A371FPA6_MUCPR</name>
<sequence length="112" mass="13453">RNGLLKRLDKLLQLKFQEVVVYHLPCFKLDYKPILENEVVIKNEYLLNNQIRKKNKVGVIHYEKGKWITQLEELENYSQWDVSRDDLYKFVTSIFTQPNLVEEINETLITLI</sequence>
<feature type="non-terminal residue" evidence="1">
    <location>
        <position position="112"/>
    </location>
</feature>
<dbReference type="Proteomes" id="UP000257109">
    <property type="component" value="Unassembled WGS sequence"/>
</dbReference>
<organism evidence="1 2">
    <name type="scientific">Mucuna pruriens</name>
    <name type="common">Velvet bean</name>
    <name type="synonym">Dolichos pruriens</name>
    <dbReference type="NCBI Taxonomy" id="157652"/>
    <lineage>
        <taxon>Eukaryota</taxon>
        <taxon>Viridiplantae</taxon>
        <taxon>Streptophyta</taxon>
        <taxon>Embryophyta</taxon>
        <taxon>Tracheophyta</taxon>
        <taxon>Spermatophyta</taxon>
        <taxon>Magnoliopsida</taxon>
        <taxon>eudicotyledons</taxon>
        <taxon>Gunneridae</taxon>
        <taxon>Pentapetalae</taxon>
        <taxon>rosids</taxon>
        <taxon>fabids</taxon>
        <taxon>Fabales</taxon>
        <taxon>Fabaceae</taxon>
        <taxon>Papilionoideae</taxon>
        <taxon>50 kb inversion clade</taxon>
        <taxon>NPAAA clade</taxon>
        <taxon>indigoferoid/millettioid clade</taxon>
        <taxon>Phaseoleae</taxon>
        <taxon>Mucuna</taxon>
    </lineage>
</organism>
<comment type="caution">
    <text evidence="1">The sequence shown here is derived from an EMBL/GenBank/DDBJ whole genome shotgun (WGS) entry which is preliminary data.</text>
</comment>
<proteinExistence type="predicted"/>
<keyword evidence="2" id="KW-1185">Reference proteome</keyword>
<evidence type="ECO:0000313" key="2">
    <source>
        <dbReference type="Proteomes" id="UP000257109"/>
    </source>
</evidence>
<protein>
    <submittedName>
        <fullName evidence="1">Uncharacterized protein</fullName>
    </submittedName>
</protein>
<dbReference type="AlphaFoldDB" id="A0A371FPA6"/>
<accession>A0A371FPA6</accession>
<dbReference type="EMBL" id="QJKJ01008312">
    <property type="protein sequence ID" value="RDX80159.1"/>
    <property type="molecule type" value="Genomic_DNA"/>
</dbReference>